<organism evidence="2">
    <name type="scientific">Polytomella parva</name>
    <dbReference type="NCBI Taxonomy" id="51329"/>
    <lineage>
        <taxon>Eukaryota</taxon>
        <taxon>Viridiplantae</taxon>
        <taxon>Chlorophyta</taxon>
        <taxon>core chlorophytes</taxon>
        <taxon>Chlorophyceae</taxon>
        <taxon>CS clade</taxon>
        <taxon>Chlamydomonadales</taxon>
        <taxon>Chlamydomonadaceae</taxon>
        <taxon>Polytomella</taxon>
    </lineage>
</organism>
<proteinExistence type="predicted"/>
<reference evidence="2" key="1">
    <citation type="submission" date="2021-01" db="EMBL/GenBank/DDBJ databases">
        <authorList>
            <person name="Corre E."/>
            <person name="Pelletier E."/>
            <person name="Niang G."/>
            <person name="Scheremetjew M."/>
            <person name="Finn R."/>
            <person name="Kale V."/>
            <person name="Holt S."/>
            <person name="Cochrane G."/>
            <person name="Meng A."/>
            <person name="Brown T."/>
            <person name="Cohen L."/>
        </authorList>
    </citation>
    <scope>NUCLEOTIDE SEQUENCE</scope>
    <source>
        <strain evidence="2">SAG 63-3</strain>
    </source>
</reference>
<name>A0A7S0UNQ3_9CHLO</name>
<evidence type="ECO:0000313" key="2">
    <source>
        <dbReference type="EMBL" id="CAD8765223.1"/>
    </source>
</evidence>
<gene>
    <name evidence="2" type="ORF">PPAR00522_LOCUS1608</name>
</gene>
<feature type="region of interest" description="Disordered" evidence="1">
    <location>
        <begin position="1"/>
        <end position="23"/>
    </location>
</feature>
<sequence length="196" mass="23077">MSDAPKFRNVDPKTRSERYENRDKDAWEKARLRERSAATRKQEIVVNPVIPVSSSPAYIDERNRFNQDAAGEIQREKEEAMQKKQTIYEMKRLERYEKEQTRWKKIESVERRQEAHFQNARETGIGAHANLSSEHYNILTLDYKNTPQGQALKQKDIGVMKRAEIRADVLFRHNHSVSHNIITGEPLKEPPRRELP</sequence>
<protein>
    <submittedName>
        <fullName evidence="2">Uncharacterized protein</fullName>
    </submittedName>
</protein>
<dbReference type="EMBL" id="HBFM01002798">
    <property type="protein sequence ID" value="CAD8765223.1"/>
    <property type="molecule type" value="Transcribed_RNA"/>
</dbReference>
<dbReference type="AlphaFoldDB" id="A0A7S0UNQ3"/>
<accession>A0A7S0UNQ3</accession>
<evidence type="ECO:0000256" key="1">
    <source>
        <dbReference type="SAM" id="MobiDB-lite"/>
    </source>
</evidence>